<evidence type="ECO:0000313" key="2">
    <source>
        <dbReference type="Proteomes" id="UP001367508"/>
    </source>
</evidence>
<accession>A0AAN9M2N7</accession>
<reference evidence="1 2" key="1">
    <citation type="submission" date="2024-01" db="EMBL/GenBank/DDBJ databases">
        <title>The genomes of 5 underutilized Papilionoideae crops provide insights into root nodulation and disease resistanc.</title>
        <authorList>
            <person name="Jiang F."/>
        </authorList>
    </citation>
    <scope>NUCLEOTIDE SEQUENCE [LARGE SCALE GENOMIC DNA]</scope>
    <source>
        <strain evidence="1">LVBAO_FW01</strain>
        <tissue evidence="1">Leaves</tissue>
    </source>
</reference>
<gene>
    <name evidence="1" type="ORF">VNO77_14460</name>
</gene>
<organism evidence="1 2">
    <name type="scientific">Canavalia gladiata</name>
    <name type="common">Sword bean</name>
    <name type="synonym">Dolichos gladiatus</name>
    <dbReference type="NCBI Taxonomy" id="3824"/>
    <lineage>
        <taxon>Eukaryota</taxon>
        <taxon>Viridiplantae</taxon>
        <taxon>Streptophyta</taxon>
        <taxon>Embryophyta</taxon>
        <taxon>Tracheophyta</taxon>
        <taxon>Spermatophyta</taxon>
        <taxon>Magnoliopsida</taxon>
        <taxon>eudicotyledons</taxon>
        <taxon>Gunneridae</taxon>
        <taxon>Pentapetalae</taxon>
        <taxon>rosids</taxon>
        <taxon>fabids</taxon>
        <taxon>Fabales</taxon>
        <taxon>Fabaceae</taxon>
        <taxon>Papilionoideae</taxon>
        <taxon>50 kb inversion clade</taxon>
        <taxon>NPAAA clade</taxon>
        <taxon>indigoferoid/millettioid clade</taxon>
        <taxon>Phaseoleae</taxon>
        <taxon>Canavalia</taxon>
    </lineage>
</organism>
<evidence type="ECO:0000313" key="1">
    <source>
        <dbReference type="EMBL" id="KAK7344623.1"/>
    </source>
</evidence>
<protein>
    <submittedName>
        <fullName evidence="1">Uncharacterized protein</fullName>
    </submittedName>
</protein>
<comment type="caution">
    <text evidence="1">The sequence shown here is derived from an EMBL/GenBank/DDBJ whole genome shotgun (WGS) entry which is preliminary data.</text>
</comment>
<dbReference type="Proteomes" id="UP001367508">
    <property type="component" value="Unassembled WGS sequence"/>
</dbReference>
<name>A0AAN9M2N7_CANGL</name>
<keyword evidence="2" id="KW-1185">Reference proteome</keyword>
<proteinExistence type="predicted"/>
<sequence length="186" mass="20850">MRIYTWSVFSRPRVAIWIGKTLAAVGGLTELARAVESSNPCAIGAKSFDVKDPIPAEPGSVSRRSCSWLKGCSSDDMVGQNATLRFQRMRVGNPWSVDVGEHGYKLFSSFRRDKLWAISTKECPYKQRSFDPCRIVKTERESSLLIARGRLLFLTMNVSLSPHFRVFLDSLKLALSSPILCGVTRF</sequence>
<dbReference type="AlphaFoldDB" id="A0AAN9M2N7"/>
<dbReference type="EMBL" id="JAYMYQ010000003">
    <property type="protein sequence ID" value="KAK7344623.1"/>
    <property type="molecule type" value="Genomic_DNA"/>
</dbReference>